<evidence type="ECO:0000313" key="1">
    <source>
        <dbReference type="EMBL" id="MBB4003199.1"/>
    </source>
</evidence>
<keyword evidence="2" id="KW-1185">Reference proteome</keyword>
<accession>A0A7W6MPS0</accession>
<proteinExistence type="predicted"/>
<organism evidence="1 2">
    <name type="scientific">Aurantimonas endophytica</name>
    <dbReference type="NCBI Taxonomy" id="1522175"/>
    <lineage>
        <taxon>Bacteria</taxon>
        <taxon>Pseudomonadati</taxon>
        <taxon>Pseudomonadota</taxon>
        <taxon>Alphaproteobacteria</taxon>
        <taxon>Hyphomicrobiales</taxon>
        <taxon>Aurantimonadaceae</taxon>
        <taxon>Aurantimonas</taxon>
    </lineage>
</organism>
<dbReference type="Proteomes" id="UP000588647">
    <property type="component" value="Unassembled WGS sequence"/>
</dbReference>
<dbReference type="RefSeq" id="WP_183208064.1">
    <property type="nucleotide sequence ID" value="NZ_JAAAMM010000003.1"/>
</dbReference>
<dbReference type="AlphaFoldDB" id="A0A7W6MPS0"/>
<gene>
    <name evidence="1" type="ORF">GGR03_002280</name>
</gene>
<comment type="caution">
    <text evidence="1">The sequence shown here is derived from an EMBL/GenBank/DDBJ whole genome shotgun (WGS) entry which is preliminary data.</text>
</comment>
<dbReference type="EMBL" id="JACIEM010000003">
    <property type="protein sequence ID" value="MBB4003199.1"/>
    <property type="molecule type" value="Genomic_DNA"/>
</dbReference>
<sequence>MDHDNAKGIPGFGLITVLAMTRLLTLRLPQRTGASNQNIPRMVITTRLRMMDITTELRQPMPLEKNKNIRRTRC</sequence>
<name>A0A7W6MPS0_9HYPH</name>
<reference evidence="1 2" key="1">
    <citation type="submission" date="2020-08" db="EMBL/GenBank/DDBJ databases">
        <title>Genomic Encyclopedia of Type Strains, Phase IV (KMG-IV): sequencing the most valuable type-strain genomes for metagenomic binning, comparative biology and taxonomic classification.</title>
        <authorList>
            <person name="Goeker M."/>
        </authorList>
    </citation>
    <scope>NUCLEOTIDE SEQUENCE [LARGE SCALE GENOMIC DNA]</scope>
    <source>
        <strain evidence="1 2">DSM 103570</strain>
    </source>
</reference>
<evidence type="ECO:0000313" key="2">
    <source>
        <dbReference type="Proteomes" id="UP000588647"/>
    </source>
</evidence>
<protein>
    <submittedName>
        <fullName evidence="1">Uncharacterized protein</fullName>
    </submittedName>
</protein>